<reference evidence="3 4" key="1">
    <citation type="submission" date="2017-10" db="EMBL/GenBank/DDBJ databases">
        <title>Novel microbial diversity and functional potential in the marine mammal oral microbiome.</title>
        <authorList>
            <person name="Dudek N.K."/>
            <person name="Sun C.L."/>
            <person name="Burstein D."/>
            <person name="Kantor R.S."/>
            <person name="Aliaga Goltsman D.S."/>
            <person name="Bik E.M."/>
            <person name="Thomas B.C."/>
            <person name="Banfield J.F."/>
            <person name="Relman D.A."/>
        </authorList>
    </citation>
    <scope>NUCLEOTIDE SEQUENCE [LARGE SCALE GENOMIC DNA]</scope>
    <source>
        <strain evidence="3">DOLZORAL124_49_17</strain>
    </source>
</reference>
<name>A0A2G6EEK8_9BACT</name>
<evidence type="ECO:0008006" key="5">
    <source>
        <dbReference type="Google" id="ProtNLM"/>
    </source>
</evidence>
<dbReference type="EMBL" id="PDPS01000005">
    <property type="protein sequence ID" value="PID60533.1"/>
    <property type="molecule type" value="Genomic_DNA"/>
</dbReference>
<feature type="transmembrane region" description="Helical" evidence="2">
    <location>
        <begin position="383"/>
        <end position="405"/>
    </location>
</feature>
<dbReference type="Gene3D" id="1.20.1640.10">
    <property type="entry name" value="Multidrug efflux transporter AcrB transmembrane domain"/>
    <property type="match status" value="1"/>
</dbReference>
<dbReference type="PRINTS" id="PR00702">
    <property type="entry name" value="ACRIFLAVINRP"/>
</dbReference>
<feature type="transmembrane region" description="Helical" evidence="2">
    <location>
        <begin position="426"/>
        <end position="444"/>
    </location>
</feature>
<comment type="similarity">
    <text evidence="1">Belongs to the outer membrane factor (OMF) (TC 1.B.17) family.</text>
</comment>
<evidence type="ECO:0000313" key="3">
    <source>
        <dbReference type="EMBL" id="PID60533.1"/>
    </source>
</evidence>
<proteinExistence type="inferred from homology"/>
<dbReference type="Gene3D" id="3.30.70.1430">
    <property type="entry name" value="Multidrug efflux transporter AcrB pore domain"/>
    <property type="match status" value="1"/>
</dbReference>
<dbReference type="AlphaFoldDB" id="A0A2G6EEK8"/>
<comment type="caution">
    <text evidence="3">The sequence shown here is derived from an EMBL/GenBank/DDBJ whole genome shotgun (WGS) entry which is preliminary data.</text>
</comment>
<feature type="transmembrane region" description="Helical" evidence="2">
    <location>
        <begin position="286"/>
        <end position="306"/>
    </location>
</feature>
<dbReference type="Gene3D" id="1.20.1600.10">
    <property type="entry name" value="Outer membrane efflux proteins (OEP)"/>
    <property type="match status" value="1"/>
</dbReference>
<dbReference type="Gene3D" id="3.30.70.1440">
    <property type="entry name" value="Multidrug efflux transporter AcrB pore domain"/>
    <property type="match status" value="1"/>
</dbReference>
<dbReference type="Pfam" id="PF00873">
    <property type="entry name" value="ACR_tran"/>
    <property type="match status" value="1"/>
</dbReference>
<evidence type="ECO:0000256" key="2">
    <source>
        <dbReference type="SAM" id="Phobius"/>
    </source>
</evidence>
<feature type="transmembrane region" description="Helical" evidence="2">
    <location>
        <begin position="357"/>
        <end position="377"/>
    </location>
</feature>
<organism evidence="3 4">
    <name type="scientific">candidate division KSB3 bacterium</name>
    <dbReference type="NCBI Taxonomy" id="2044937"/>
    <lineage>
        <taxon>Bacteria</taxon>
        <taxon>candidate division KSB3</taxon>
    </lineage>
</organism>
<feature type="transmembrane region" description="Helical" evidence="2">
    <location>
        <begin position="312"/>
        <end position="336"/>
    </location>
</feature>
<dbReference type="Proteomes" id="UP000229740">
    <property type="component" value="Unassembled WGS sequence"/>
</dbReference>
<dbReference type="SUPFAM" id="SSF82714">
    <property type="entry name" value="Multidrug efflux transporter AcrB TolC docking domain, DN and DC subdomains"/>
    <property type="match status" value="1"/>
</dbReference>
<dbReference type="PANTHER" id="PTHR32063">
    <property type="match status" value="1"/>
</dbReference>
<evidence type="ECO:0000256" key="1">
    <source>
        <dbReference type="ARBA" id="ARBA00007613"/>
    </source>
</evidence>
<sequence length="855" mass="93505">MGRSVPKFYYNINRIPYSPHLAQLIVETQNAEDLTGLLDWARNYVKKELPGMELVARKLEQGPPVGAPVEVRIYGNDLENLNTTAAMVAGELKKITGVTDVRHDLGPGVPTIWFKINDAAASRYGVSRADLAQSLYGRTRGLPIGELHVGEDPVPVVIRSSAGENLPVDDLESISVAAPDGRLIPLAQLAGLETVWRPAAIRHWNSRRVVTVSSQLMEGYTFSDILAKLKPRIRAMDLPTDVDMEFGGDAEGSGEANNALLKSLPMGLLLLLAVLLAEFNSFRRMFIILVTVPLAAAGVVPGLLIGAQPFGFMSMLGVIALVGIVVNNAIVLLEVVENRRHQGADVDKALEDAVSRRIRPILLTTATTVAGLLPLGLSSSTLWLPLASAMISGLLASTLLTLVVVPALYRIMFRQGSFRLPSMGKGISRIVISMAVILVGAPLARADRPIRVSLPEAMEMAAARPAVAAAHARTLAAEKTAQAQRRKALWPVISSWASRSWKDRDLAMETPLGAFPVGGQNTTTATVKVSQPIFDPAGLLYSAPAARDEARAESLRAQWIHRQMAAHAGVSCLDILGIDARIKATKAFLKSLTARLDEIRYMVRVGRALEADVLKIQLARDQALQEMGELKRSRDIALLALARAVNHHGPLEPLPVTDLVNRESPSVSESFAKALEKRPDLAALKTAITALEKRRKAVKAGAWPRLDAEAAWVWNEPSSYTENDWCQISFSLTWAPFASGTRRPQAAAMAARVGSLRYDLEEARQGIYLDVTSATVDIENGRDAFRVEERGVVQSRETLRIERARYREGRSTINDLLDAEAQVRKRGTMREIARLRIVRGWIRLWMITGEKELPF</sequence>
<dbReference type="SUPFAM" id="SSF82866">
    <property type="entry name" value="Multidrug efflux transporter AcrB transmembrane domain"/>
    <property type="match status" value="1"/>
</dbReference>
<dbReference type="InterPro" id="IPR027463">
    <property type="entry name" value="AcrB_DN_DC_subdom"/>
</dbReference>
<keyword evidence="2" id="KW-0472">Membrane</keyword>
<dbReference type="GO" id="GO:0005886">
    <property type="term" value="C:plasma membrane"/>
    <property type="evidence" value="ECO:0007669"/>
    <property type="project" value="TreeGrafter"/>
</dbReference>
<dbReference type="Gene3D" id="3.30.2090.10">
    <property type="entry name" value="Multidrug efflux transporter AcrB TolC docking domain, DN and DC subdomains"/>
    <property type="match status" value="1"/>
</dbReference>
<evidence type="ECO:0000313" key="4">
    <source>
        <dbReference type="Proteomes" id="UP000229740"/>
    </source>
</evidence>
<dbReference type="InterPro" id="IPR003423">
    <property type="entry name" value="OMP_efflux"/>
</dbReference>
<feature type="transmembrane region" description="Helical" evidence="2">
    <location>
        <begin position="259"/>
        <end position="279"/>
    </location>
</feature>
<keyword evidence="2" id="KW-1133">Transmembrane helix</keyword>
<dbReference type="Pfam" id="PF02321">
    <property type="entry name" value="OEP"/>
    <property type="match status" value="2"/>
</dbReference>
<dbReference type="GO" id="GO:0042910">
    <property type="term" value="F:xenobiotic transmembrane transporter activity"/>
    <property type="evidence" value="ECO:0007669"/>
    <property type="project" value="TreeGrafter"/>
</dbReference>
<protein>
    <recommendedName>
        <fullName evidence="5">Acriflavin resistance protein</fullName>
    </recommendedName>
</protein>
<gene>
    <name evidence="3" type="ORF">CSB45_00215</name>
</gene>
<keyword evidence="2" id="KW-0812">Transmembrane</keyword>
<accession>A0A2G6EEK8</accession>
<dbReference type="SUPFAM" id="SSF56954">
    <property type="entry name" value="Outer membrane efflux proteins (OEP)"/>
    <property type="match status" value="1"/>
</dbReference>
<dbReference type="InterPro" id="IPR001036">
    <property type="entry name" value="Acrflvin-R"/>
</dbReference>
<dbReference type="GO" id="GO:0015562">
    <property type="term" value="F:efflux transmembrane transporter activity"/>
    <property type="evidence" value="ECO:0007669"/>
    <property type="project" value="InterPro"/>
</dbReference>
<dbReference type="PANTHER" id="PTHR32063:SF18">
    <property type="entry name" value="CATION EFFLUX SYSTEM PROTEIN"/>
    <property type="match status" value="1"/>
</dbReference>